<dbReference type="SUPFAM" id="SSF69318">
    <property type="entry name" value="Integrin alpha N-terminal domain"/>
    <property type="match status" value="1"/>
</dbReference>
<comment type="caution">
    <text evidence="2">The sequence shown here is derived from an EMBL/GenBank/DDBJ whole genome shotgun (WGS) entry which is preliminary data.</text>
</comment>
<proteinExistence type="predicted"/>
<dbReference type="EMBL" id="JBHSNM010000019">
    <property type="protein sequence ID" value="MFC5571595.1"/>
    <property type="molecule type" value="Genomic_DNA"/>
</dbReference>
<organism evidence="2 3">
    <name type="scientific">Lysobacter yangpyeongensis</name>
    <dbReference type="NCBI Taxonomy" id="346182"/>
    <lineage>
        <taxon>Bacteria</taxon>
        <taxon>Pseudomonadati</taxon>
        <taxon>Pseudomonadota</taxon>
        <taxon>Gammaproteobacteria</taxon>
        <taxon>Lysobacterales</taxon>
        <taxon>Lysobacteraceae</taxon>
        <taxon>Lysobacter</taxon>
    </lineage>
</organism>
<keyword evidence="1" id="KW-0732">Signal</keyword>
<dbReference type="Proteomes" id="UP001596036">
    <property type="component" value="Unassembled WGS sequence"/>
</dbReference>
<evidence type="ECO:0000256" key="1">
    <source>
        <dbReference type="ARBA" id="ARBA00022729"/>
    </source>
</evidence>
<evidence type="ECO:0000313" key="2">
    <source>
        <dbReference type="EMBL" id="MFC5571595.1"/>
    </source>
</evidence>
<gene>
    <name evidence="2" type="ORF">ACFPN1_16185</name>
</gene>
<sequence>GDGNDDLLWRSLAGDNKIWYRGNGATSRVLTAMASDWIVAAVGDYSADGTDDILWRRANGGNVVWNNSNSATRYNLTTESGAGWFIRP</sequence>
<evidence type="ECO:0000313" key="3">
    <source>
        <dbReference type="Proteomes" id="UP001596036"/>
    </source>
</evidence>
<feature type="non-terminal residue" evidence="2">
    <location>
        <position position="1"/>
    </location>
</feature>
<name>A0ABW0SSM6_9GAMM</name>
<dbReference type="InterPro" id="IPR028994">
    <property type="entry name" value="Integrin_alpha_N"/>
</dbReference>
<accession>A0ABW0SSM6</accession>
<dbReference type="RefSeq" id="WP_386756253.1">
    <property type="nucleotide sequence ID" value="NZ_JBHSNM010000019.1"/>
</dbReference>
<dbReference type="InterPro" id="IPR013517">
    <property type="entry name" value="FG-GAP"/>
</dbReference>
<reference evidence="3" key="1">
    <citation type="journal article" date="2019" name="Int. J. Syst. Evol. Microbiol.">
        <title>The Global Catalogue of Microorganisms (GCM) 10K type strain sequencing project: providing services to taxonomists for standard genome sequencing and annotation.</title>
        <authorList>
            <consortium name="The Broad Institute Genomics Platform"/>
            <consortium name="The Broad Institute Genome Sequencing Center for Infectious Disease"/>
            <person name="Wu L."/>
            <person name="Ma J."/>
        </authorList>
    </citation>
    <scope>NUCLEOTIDE SEQUENCE [LARGE SCALE GENOMIC DNA]</scope>
    <source>
        <strain evidence="3">KACC 11407</strain>
    </source>
</reference>
<keyword evidence="3" id="KW-1185">Reference proteome</keyword>
<dbReference type="Pfam" id="PF13517">
    <property type="entry name" value="FG-GAP_3"/>
    <property type="match status" value="1"/>
</dbReference>
<protein>
    <submittedName>
        <fullName evidence="2">FG-GAP repeat domain-containing protein</fullName>
    </submittedName>
</protein>